<dbReference type="PANTHER" id="PTHR12277:SF81">
    <property type="entry name" value="PROTEIN ABHD13"/>
    <property type="match status" value="1"/>
</dbReference>
<proteinExistence type="predicted"/>
<dbReference type="Proteomes" id="UP000202176">
    <property type="component" value="Segment"/>
</dbReference>
<evidence type="ECO:0000313" key="2">
    <source>
        <dbReference type="EMBL" id="AHH01586.1"/>
    </source>
</evidence>
<dbReference type="Pfam" id="PF00561">
    <property type="entry name" value="Abhydrolase_1"/>
    <property type="match status" value="1"/>
</dbReference>
<dbReference type="Gene3D" id="3.40.50.1820">
    <property type="entry name" value="alpha/beta hydrolase"/>
    <property type="match status" value="1"/>
</dbReference>
<dbReference type="KEGG" id="vg:18266047"/>
<accession>W5S4D8</accession>
<evidence type="ECO:0000313" key="3">
    <source>
        <dbReference type="Proteomes" id="UP000202176"/>
    </source>
</evidence>
<sequence length="277" mass="31614">MLIILISLLYILYFFSKLYHRSLFNPSKKLLPKPDEVVEIRIQVDGVKLSAWRYQYDPKAPLILYFHGNNFNASTRTYAIELAKMLKMNILIPDYRGYGNSEGYPNVTDFLADSLECLCFALRTTPADKIVLWGESLGGSAASYCASILPCSKLVLLSTFCELDRLIREASFPAMQGIFFWLSPMRSCEWLEKYTGEALLIHSKNDSFIPFSHAVTNLYHLRNCSSVKLMEIDGDHSTPKFNIEQFGQLVEFLEAPFPDKKQACNWIEKISRNASSS</sequence>
<dbReference type="RefSeq" id="YP_009000921.1">
    <property type="nucleotide sequence ID" value="NC_023423.1"/>
</dbReference>
<dbReference type="InterPro" id="IPR029058">
    <property type="entry name" value="AB_hydrolase_fold"/>
</dbReference>
<feature type="domain" description="AB hydrolase-1" evidence="1">
    <location>
        <begin position="61"/>
        <end position="175"/>
    </location>
</feature>
<gene>
    <name evidence="2" type="ORF">pv_19</name>
</gene>
<reference evidence="2 3" key="1">
    <citation type="journal article" date="2014" name="Proc. Natl. Acad. Sci. U.S.A.">
        <title>Thirty-thousand-year-old distant relative of giant icosahedral DNA viruses with a pandoravirus morphology.</title>
        <authorList>
            <person name="Legendre M."/>
            <person name="Bartoli J."/>
            <person name="Shmakova L."/>
            <person name="Jeudy S."/>
            <person name="Labadie K."/>
            <person name="Adrait A."/>
            <person name="Lescot M."/>
            <person name="Poirot O."/>
            <person name="Bertaux L."/>
            <person name="Bruley C."/>
            <person name="Coute Y."/>
            <person name="Rivkina E."/>
            <person name="Abergel C."/>
            <person name="Claverie J.M."/>
        </authorList>
    </citation>
    <scope>NUCLEOTIDE SEQUENCE [LARGE SCALE GENOMIC DNA]</scope>
    <source>
        <strain evidence="2">P1084-T</strain>
    </source>
</reference>
<dbReference type="GeneID" id="18266047"/>
<dbReference type="GO" id="GO:0016787">
    <property type="term" value="F:hydrolase activity"/>
    <property type="evidence" value="ECO:0007669"/>
    <property type="project" value="UniProtKB-KW"/>
</dbReference>
<dbReference type="SUPFAM" id="SSF53474">
    <property type="entry name" value="alpha/beta-Hydrolases"/>
    <property type="match status" value="1"/>
</dbReference>
<evidence type="ECO:0000259" key="1">
    <source>
        <dbReference type="Pfam" id="PF00561"/>
    </source>
</evidence>
<keyword evidence="3" id="KW-1185">Reference proteome</keyword>
<name>W5S4D8_9VIRU</name>
<keyword evidence="2" id="KW-0378">Hydrolase</keyword>
<dbReference type="InterPro" id="IPR000073">
    <property type="entry name" value="AB_hydrolase_1"/>
</dbReference>
<dbReference type="PANTHER" id="PTHR12277">
    <property type="entry name" value="ALPHA/BETA HYDROLASE DOMAIN-CONTAINING PROTEIN"/>
    <property type="match status" value="1"/>
</dbReference>
<protein>
    <submittedName>
        <fullName evidence="2">Alpha/beta hydrolase</fullName>
    </submittedName>
</protein>
<organism evidence="2 3">
    <name type="scientific">Pithovirus sibericum</name>
    <dbReference type="NCBI Taxonomy" id="1450746"/>
    <lineage>
        <taxon>Viruses</taxon>
        <taxon>Pithoviruses</taxon>
        <taxon>Orthopithovirinae</taxon>
        <taxon>Alphapithovirus</taxon>
        <taxon>Alphapithovirus sibericum</taxon>
    </lineage>
</organism>
<dbReference type="EMBL" id="KF740664">
    <property type="protein sequence ID" value="AHH01586.1"/>
    <property type="molecule type" value="Genomic_DNA"/>
</dbReference>
<dbReference type="OrthoDB" id="33296at10239"/>